<accession>A0A814UAR2</accession>
<sequence>MHTLFRFVTYLLVQCVLSRNIFERNETASSTLLKHNEDDLISETLHEDLTSLDHYFFSYDVIDHVTILIRFDITRTFLFRQNPNLYNAHVYISKLPSTNYKIDIGAFTGYYEEEIHGSINDHFTFCLVLTSSLRENLAKTNLRRNISKPISNHFLMGSSRKQQQHIIHYCTRMGPDEYHSRHQVKQGSEGDRILLVLQLMMIVILLAVLQIVHVIRNRKHRDWRLRRLSKIRRELLRRKEYIDMPNETLAMLRFATIIDKESHDIVDDPEKMLDDNDEEEAEEEDNNDDEEKISEKKEKEDSPFTPHQRISTRQSKYQRTRSSSPNFDEHLVHQDMFCVEHILRSKPWHSMFP</sequence>
<feature type="transmembrane region" description="Helical" evidence="2">
    <location>
        <begin position="193"/>
        <end position="215"/>
    </location>
</feature>
<evidence type="ECO:0000256" key="2">
    <source>
        <dbReference type="SAM" id="Phobius"/>
    </source>
</evidence>
<proteinExistence type="predicted"/>
<gene>
    <name evidence="4" type="ORF">XAT740_LOCUS22090</name>
</gene>
<evidence type="ECO:0000313" key="4">
    <source>
        <dbReference type="EMBL" id="CAF1172078.1"/>
    </source>
</evidence>
<evidence type="ECO:0000256" key="1">
    <source>
        <dbReference type="SAM" id="MobiDB-lite"/>
    </source>
</evidence>
<keyword evidence="3" id="KW-0732">Signal</keyword>
<dbReference type="EMBL" id="CAJNOR010001612">
    <property type="protein sequence ID" value="CAF1172078.1"/>
    <property type="molecule type" value="Genomic_DNA"/>
</dbReference>
<organism evidence="4 5">
    <name type="scientific">Adineta ricciae</name>
    <name type="common">Rotifer</name>
    <dbReference type="NCBI Taxonomy" id="249248"/>
    <lineage>
        <taxon>Eukaryota</taxon>
        <taxon>Metazoa</taxon>
        <taxon>Spiralia</taxon>
        <taxon>Gnathifera</taxon>
        <taxon>Rotifera</taxon>
        <taxon>Eurotatoria</taxon>
        <taxon>Bdelloidea</taxon>
        <taxon>Adinetida</taxon>
        <taxon>Adinetidae</taxon>
        <taxon>Adineta</taxon>
    </lineage>
</organism>
<reference evidence="4" key="1">
    <citation type="submission" date="2021-02" db="EMBL/GenBank/DDBJ databases">
        <authorList>
            <person name="Nowell W R."/>
        </authorList>
    </citation>
    <scope>NUCLEOTIDE SEQUENCE</scope>
</reference>
<keyword evidence="2" id="KW-1133">Transmembrane helix</keyword>
<keyword evidence="2" id="KW-0472">Membrane</keyword>
<evidence type="ECO:0000256" key="3">
    <source>
        <dbReference type="SAM" id="SignalP"/>
    </source>
</evidence>
<comment type="caution">
    <text evidence="4">The sequence shown here is derived from an EMBL/GenBank/DDBJ whole genome shotgun (WGS) entry which is preliminary data.</text>
</comment>
<keyword evidence="5" id="KW-1185">Reference proteome</keyword>
<feature type="region of interest" description="Disordered" evidence="1">
    <location>
        <begin position="265"/>
        <end position="328"/>
    </location>
</feature>
<protein>
    <submittedName>
        <fullName evidence="4">Uncharacterized protein</fullName>
    </submittedName>
</protein>
<keyword evidence="2" id="KW-0812">Transmembrane</keyword>
<name>A0A814UAR2_ADIRI</name>
<dbReference type="Proteomes" id="UP000663828">
    <property type="component" value="Unassembled WGS sequence"/>
</dbReference>
<feature type="compositionally biased region" description="Polar residues" evidence="1">
    <location>
        <begin position="308"/>
        <end position="326"/>
    </location>
</feature>
<feature type="chain" id="PRO_5032577346" evidence="3">
    <location>
        <begin position="19"/>
        <end position="353"/>
    </location>
</feature>
<feature type="compositionally biased region" description="Acidic residues" evidence="1">
    <location>
        <begin position="275"/>
        <end position="292"/>
    </location>
</feature>
<feature type="compositionally biased region" description="Basic and acidic residues" evidence="1">
    <location>
        <begin position="265"/>
        <end position="274"/>
    </location>
</feature>
<evidence type="ECO:0000313" key="5">
    <source>
        <dbReference type="Proteomes" id="UP000663828"/>
    </source>
</evidence>
<feature type="compositionally biased region" description="Basic and acidic residues" evidence="1">
    <location>
        <begin position="293"/>
        <end position="302"/>
    </location>
</feature>
<dbReference type="AlphaFoldDB" id="A0A814UAR2"/>
<feature type="signal peptide" evidence="3">
    <location>
        <begin position="1"/>
        <end position="18"/>
    </location>
</feature>